<gene>
    <name evidence="1" type="ORF">MKW94_029807</name>
</gene>
<dbReference type="Proteomes" id="UP001177140">
    <property type="component" value="Unassembled WGS sequence"/>
</dbReference>
<evidence type="ECO:0008006" key="3">
    <source>
        <dbReference type="Google" id="ProtNLM"/>
    </source>
</evidence>
<sequence>MESLSLNLDPWESINCLDDAHRQEGIDAGYKDGLISGKEAGKRLGYYQACLVVLNAAIEIEPDCFSSRVQENVRQMDELIQFLILRMRVFRILWRF</sequence>
<accession>A0AA41VT58</accession>
<name>A0AA41VT58_PAPNU</name>
<comment type="caution">
    <text evidence="1">The sequence shown here is derived from an EMBL/GenBank/DDBJ whole genome shotgun (WGS) entry which is preliminary data.</text>
</comment>
<evidence type="ECO:0000313" key="1">
    <source>
        <dbReference type="EMBL" id="MCL7046834.1"/>
    </source>
</evidence>
<protein>
    <recommendedName>
        <fullName evidence="3">Essential protein Yae1 N-terminal domain-containing protein</fullName>
    </recommendedName>
</protein>
<keyword evidence="2" id="KW-1185">Reference proteome</keyword>
<dbReference type="EMBL" id="JAJJMA010286187">
    <property type="protein sequence ID" value="MCL7046834.1"/>
    <property type="molecule type" value="Genomic_DNA"/>
</dbReference>
<organism evidence="1 2">
    <name type="scientific">Papaver nudicaule</name>
    <name type="common">Iceland poppy</name>
    <dbReference type="NCBI Taxonomy" id="74823"/>
    <lineage>
        <taxon>Eukaryota</taxon>
        <taxon>Viridiplantae</taxon>
        <taxon>Streptophyta</taxon>
        <taxon>Embryophyta</taxon>
        <taxon>Tracheophyta</taxon>
        <taxon>Spermatophyta</taxon>
        <taxon>Magnoliopsida</taxon>
        <taxon>Ranunculales</taxon>
        <taxon>Papaveraceae</taxon>
        <taxon>Papaveroideae</taxon>
        <taxon>Papaver</taxon>
    </lineage>
</organism>
<proteinExistence type="predicted"/>
<reference evidence="1" key="1">
    <citation type="submission" date="2022-03" db="EMBL/GenBank/DDBJ databases">
        <title>A functionally conserved STORR gene fusion in Papaver species that diverged 16.8 million years ago.</title>
        <authorList>
            <person name="Catania T."/>
        </authorList>
    </citation>
    <scope>NUCLEOTIDE SEQUENCE</scope>
    <source>
        <strain evidence="1">S-191538</strain>
    </source>
</reference>
<evidence type="ECO:0000313" key="2">
    <source>
        <dbReference type="Proteomes" id="UP001177140"/>
    </source>
</evidence>
<dbReference type="AlphaFoldDB" id="A0AA41VT58"/>